<dbReference type="SUPFAM" id="SSF141571">
    <property type="entry name" value="Pentapeptide repeat-like"/>
    <property type="match status" value="1"/>
</dbReference>
<evidence type="ECO:0000313" key="2">
    <source>
        <dbReference type="Proteomes" id="UP000277094"/>
    </source>
</evidence>
<dbReference type="RefSeq" id="WP_123235020.1">
    <property type="nucleotide sequence ID" value="NZ_RJSG01000003.1"/>
</dbReference>
<keyword evidence="2" id="KW-1185">Reference proteome</keyword>
<protein>
    <submittedName>
        <fullName evidence="1">Uncharacterized protein</fullName>
    </submittedName>
</protein>
<accession>A0A3N0DP70</accession>
<reference evidence="1 2" key="1">
    <citation type="submission" date="2018-11" db="EMBL/GenBank/DDBJ databases">
        <authorList>
            <person name="Li F."/>
        </authorList>
    </citation>
    <scope>NUCLEOTIDE SEQUENCE [LARGE SCALE GENOMIC DNA]</scope>
    <source>
        <strain evidence="1 2">KIS18-7</strain>
    </source>
</reference>
<dbReference type="Gene3D" id="2.160.10.20">
    <property type="entry name" value="Insect antifreeze protein"/>
    <property type="match status" value="1"/>
</dbReference>
<evidence type="ECO:0000313" key="1">
    <source>
        <dbReference type="EMBL" id="RNL77432.1"/>
    </source>
</evidence>
<name>A0A3N0DP70_9ACTN</name>
<organism evidence="1 2">
    <name type="scientific">Nocardioides marmorisolisilvae</name>
    <dbReference type="NCBI Taxonomy" id="1542737"/>
    <lineage>
        <taxon>Bacteria</taxon>
        <taxon>Bacillati</taxon>
        <taxon>Actinomycetota</taxon>
        <taxon>Actinomycetes</taxon>
        <taxon>Propionibacteriales</taxon>
        <taxon>Nocardioidaceae</taxon>
        <taxon>Nocardioides</taxon>
    </lineage>
</organism>
<dbReference type="Proteomes" id="UP000277094">
    <property type="component" value="Unassembled WGS sequence"/>
</dbReference>
<proteinExistence type="predicted"/>
<dbReference type="EMBL" id="RJSG01000003">
    <property type="protein sequence ID" value="RNL77432.1"/>
    <property type="molecule type" value="Genomic_DNA"/>
</dbReference>
<dbReference type="AlphaFoldDB" id="A0A3N0DP70"/>
<gene>
    <name evidence="1" type="ORF">EFL95_15470</name>
</gene>
<comment type="caution">
    <text evidence="1">The sequence shown here is derived from an EMBL/GenBank/DDBJ whole genome shotgun (WGS) entry which is preliminary data.</text>
</comment>
<sequence length="184" mass="18934">MKKINKGRFATVVAGAAVLAVFGGGTAVAGSLITSAQIKDSTIVGADVKNSGLTGSDVKNSSLTGSDVKANSLTGYDIKNGSLNNADINVFNVSVESDGDVAYSSGGITVDHFTEGGYRIKFPRSVQSCSVVVSQASPTNYFPTYVNMGVADVLNQPNEVLVGVRNMNDNNDPQDAGFSAIAVC</sequence>